<dbReference type="InterPro" id="IPR017930">
    <property type="entry name" value="Myb_dom"/>
</dbReference>
<evidence type="ECO:0000256" key="1">
    <source>
        <dbReference type="ARBA" id="ARBA00004123"/>
    </source>
</evidence>
<feature type="domain" description="HTH myb-type" evidence="9">
    <location>
        <begin position="66"/>
        <end position="116"/>
    </location>
</feature>
<comment type="subcellular location">
    <subcellularLocation>
        <location evidence="1">Nucleus</location>
    </subcellularLocation>
</comment>
<dbReference type="PROSITE" id="PS50090">
    <property type="entry name" value="MYB_LIKE"/>
    <property type="match status" value="2"/>
</dbReference>
<dbReference type="InterPro" id="IPR009057">
    <property type="entry name" value="Homeodomain-like_sf"/>
</dbReference>
<evidence type="ECO:0000256" key="6">
    <source>
        <dbReference type="ARBA" id="ARBA00023163"/>
    </source>
</evidence>
<dbReference type="GO" id="GO:0003677">
    <property type="term" value="F:DNA binding"/>
    <property type="evidence" value="ECO:0007669"/>
    <property type="project" value="UniProtKB-KW"/>
</dbReference>
<dbReference type="PANTHER" id="PTHR47994:SF5">
    <property type="entry name" value="F14D16.11-RELATED"/>
    <property type="match status" value="1"/>
</dbReference>
<dbReference type="PROSITE" id="PS51294">
    <property type="entry name" value="HTH_MYB"/>
    <property type="match status" value="2"/>
</dbReference>
<dbReference type="SMART" id="SM00717">
    <property type="entry name" value="SANT"/>
    <property type="match status" value="2"/>
</dbReference>
<keyword evidence="2" id="KW-0217">Developmental protein</keyword>
<dbReference type="InParanoid" id="A0A2G5D9T9"/>
<evidence type="ECO:0000256" key="5">
    <source>
        <dbReference type="ARBA" id="ARBA00023125"/>
    </source>
</evidence>
<dbReference type="PANTHER" id="PTHR47994">
    <property type="entry name" value="F14D16.11-RELATED"/>
    <property type="match status" value="1"/>
</dbReference>
<feature type="domain" description="HTH myb-type" evidence="9">
    <location>
        <begin position="9"/>
        <end position="65"/>
    </location>
</feature>
<dbReference type="Proteomes" id="UP000230069">
    <property type="component" value="Unassembled WGS sequence"/>
</dbReference>
<dbReference type="AlphaFoldDB" id="A0A2G5D9T9"/>
<feature type="domain" description="Myb-like" evidence="8">
    <location>
        <begin position="62"/>
        <end position="112"/>
    </location>
</feature>
<gene>
    <name evidence="10" type="ORF">AQUCO_02500152v1</name>
</gene>
<evidence type="ECO:0000313" key="10">
    <source>
        <dbReference type="EMBL" id="PIA40253.1"/>
    </source>
</evidence>
<evidence type="ECO:0000256" key="4">
    <source>
        <dbReference type="ARBA" id="ARBA00023015"/>
    </source>
</evidence>
<evidence type="ECO:0000259" key="9">
    <source>
        <dbReference type="PROSITE" id="PS51294"/>
    </source>
</evidence>
<reference evidence="10 11" key="1">
    <citation type="submission" date="2017-09" db="EMBL/GenBank/DDBJ databases">
        <title>WGS assembly of Aquilegia coerulea Goldsmith.</title>
        <authorList>
            <person name="Hodges S."/>
            <person name="Kramer E."/>
            <person name="Nordborg M."/>
            <person name="Tomkins J."/>
            <person name="Borevitz J."/>
            <person name="Derieg N."/>
            <person name="Yan J."/>
            <person name="Mihaltcheva S."/>
            <person name="Hayes R.D."/>
            <person name="Rokhsar D."/>
        </authorList>
    </citation>
    <scope>NUCLEOTIDE SEQUENCE [LARGE SCALE GENOMIC DNA]</scope>
    <source>
        <strain evidence="11">cv. Goldsmith</strain>
    </source>
</reference>
<proteinExistence type="predicted"/>
<dbReference type="OrthoDB" id="2143914at2759"/>
<feature type="domain" description="Myb-like" evidence="8">
    <location>
        <begin position="9"/>
        <end position="61"/>
    </location>
</feature>
<evidence type="ECO:0000256" key="3">
    <source>
        <dbReference type="ARBA" id="ARBA00022737"/>
    </source>
</evidence>
<accession>A0A2G5D9T9</accession>
<dbReference type="CDD" id="cd00167">
    <property type="entry name" value="SANT"/>
    <property type="match status" value="2"/>
</dbReference>
<keyword evidence="3" id="KW-0677">Repeat</keyword>
<dbReference type="FunFam" id="1.10.10.60:FF:000015">
    <property type="entry name" value="Transcription factor RAX3"/>
    <property type="match status" value="1"/>
</dbReference>
<dbReference type="Pfam" id="PF00249">
    <property type="entry name" value="Myb_DNA-binding"/>
    <property type="match status" value="2"/>
</dbReference>
<dbReference type="EMBL" id="KZ305042">
    <property type="protein sequence ID" value="PIA40253.1"/>
    <property type="molecule type" value="Genomic_DNA"/>
</dbReference>
<dbReference type="Gene3D" id="1.10.10.60">
    <property type="entry name" value="Homeodomain-like"/>
    <property type="match status" value="2"/>
</dbReference>
<dbReference type="SUPFAM" id="SSF46689">
    <property type="entry name" value="Homeodomain-like"/>
    <property type="match status" value="1"/>
</dbReference>
<evidence type="ECO:0000256" key="2">
    <source>
        <dbReference type="ARBA" id="ARBA00022473"/>
    </source>
</evidence>
<dbReference type="FunFam" id="1.10.10.60:FF:000204">
    <property type="entry name" value="transcription factor MYB80"/>
    <property type="match status" value="1"/>
</dbReference>
<dbReference type="GO" id="GO:0005634">
    <property type="term" value="C:nucleus"/>
    <property type="evidence" value="ECO:0007669"/>
    <property type="project" value="UniProtKB-SubCell"/>
</dbReference>
<name>A0A2G5D9T9_AQUCA</name>
<dbReference type="InterPro" id="IPR001005">
    <property type="entry name" value="SANT/Myb"/>
</dbReference>
<keyword evidence="5" id="KW-0238">DNA-binding</keyword>
<organism evidence="10 11">
    <name type="scientific">Aquilegia coerulea</name>
    <name type="common">Rocky mountain columbine</name>
    <dbReference type="NCBI Taxonomy" id="218851"/>
    <lineage>
        <taxon>Eukaryota</taxon>
        <taxon>Viridiplantae</taxon>
        <taxon>Streptophyta</taxon>
        <taxon>Embryophyta</taxon>
        <taxon>Tracheophyta</taxon>
        <taxon>Spermatophyta</taxon>
        <taxon>Magnoliopsida</taxon>
        <taxon>Ranunculales</taxon>
        <taxon>Ranunculaceae</taxon>
        <taxon>Thalictroideae</taxon>
        <taxon>Aquilegia</taxon>
    </lineage>
</organism>
<dbReference type="GO" id="GO:0048658">
    <property type="term" value="P:anther wall tapetum development"/>
    <property type="evidence" value="ECO:0007669"/>
    <property type="project" value="UniProtKB-ARBA"/>
</dbReference>
<dbReference type="STRING" id="218851.A0A2G5D9T9"/>
<evidence type="ECO:0000259" key="8">
    <source>
        <dbReference type="PROSITE" id="PS50090"/>
    </source>
</evidence>
<keyword evidence="4" id="KW-0805">Transcription regulation</keyword>
<dbReference type="InterPro" id="IPR015495">
    <property type="entry name" value="Myb_TF_plants"/>
</dbReference>
<sequence>MGRPPCCDKSNVKRGLWTAEEDAKILAYVSDHGPGNWTSVPKKAGLRRCGKSCRLRYTNYLRPNLKHDNFTPQEEELIINLHAAIGSRWSLIAQQLPGRTDNDVKNHWNTKLKKRLCGMGIDPVTHKPISQILHDYENIGGIPKPGTRIGTLNRDLKNAFMVKHEPHDGISGITNPSMIPIQSLSMEPLFSSHFNINSNNHSLELLAQFQAIKLVTDQASHCANLERFQPHLFSSEGSSSSSSCSSNVLQLNSQPVINPNCQTSSVPNTPCSPFSWSEFLLEDAFLPPNQQEQQDVQGLSYIESSSQLAQTEFNNIGNVTLEGVRDMGYSTYDYTNRGYPITSIGETNDAFGASSSSGSSFVEALLDRDSEMSWDFPSLLEEPYY</sequence>
<evidence type="ECO:0000313" key="11">
    <source>
        <dbReference type="Proteomes" id="UP000230069"/>
    </source>
</evidence>
<keyword evidence="6" id="KW-0804">Transcription</keyword>
<keyword evidence="7" id="KW-0539">Nucleus</keyword>
<keyword evidence="11" id="KW-1185">Reference proteome</keyword>
<evidence type="ECO:0000256" key="7">
    <source>
        <dbReference type="ARBA" id="ARBA00023242"/>
    </source>
</evidence>
<protein>
    <submittedName>
        <fullName evidence="10">Uncharacterized protein</fullName>
    </submittedName>
</protein>